<dbReference type="EMBL" id="JAPYYP010000009">
    <property type="protein sequence ID" value="MDA5108676.1"/>
    <property type="molecule type" value="Genomic_DNA"/>
</dbReference>
<evidence type="ECO:0000256" key="1">
    <source>
        <dbReference type="SAM" id="SignalP"/>
    </source>
</evidence>
<organism evidence="2 3">
    <name type="scientific">Brevibacillus thermoruber</name>
    <dbReference type="NCBI Taxonomy" id="33942"/>
    <lineage>
        <taxon>Bacteria</taxon>
        <taxon>Bacillati</taxon>
        <taxon>Bacillota</taxon>
        <taxon>Bacilli</taxon>
        <taxon>Bacillales</taxon>
        <taxon>Paenibacillaceae</taxon>
        <taxon>Brevibacillus</taxon>
    </lineage>
</organism>
<comment type="caution">
    <text evidence="2">The sequence shown here is derived from an EMBL/GenBank/DDBJ whole genome shotgun (WGS) entry which is preliminary data.</text>
</comment>
<feature type="chain" id="PRO_5040946277" evidence="1">
    <location>
        <begin position="21"/>
        <end position="64"/>
    </location>
</feature>
<feature type="signal peptide" evidence="1">
    <location>
        <begin position="1"/>
        <end position="20"/>
    </location>
</feature>
<evidence type="ECO:0000313" key="3">
    <source>
        <dbReference type="Proteomes" id="UP001151071"/>
    </source>
</evidence>
<keyword evidence="1" id="KW-0732">Signal</keyword>
<name>A0A9X3Z3A3_9BACL</name>
<keyword evidence="3" id="KW-1185">Reference proteome</keyword>
<dbReference type="AlphaFoldDB" id="A0A9X3Z3A3"/>
<dbReference type="Proteomes" id="UP001151071">
    <property type="component" value="Unassembled WGS sequence"/>
</dbReference>
<gene>
    <name evidence="2" type="ORF">O3V59_09905</name>
</gene>
<proteinExistence type="predicted"/>
<evidence type="ECO:0000313" key="2">
    <source>
        <dbReference type="EMBL" id="MDA5108676.1"/>
    </source>
</evidence>
<reference evidence="2" key="1">
    <citation type="submission" date="2022-12" db="EMBL/GenBank/DDBJ databases">
        <title>Draft genome sequence of the thermophilic strain Brevibacillus thermoruber HT42, isolated from Los Humeros, Puebla, Mexico, with biotechnological potential.</title>
        <authorList>
            <person name="Lara Sanchez J."/>
            <person name="Solis Palacios R."/>
            <person name="Bustos Baena A.S."/>
            <person name="Ruz Baez A.E."/>
            <person name="Espinosa Luna G."/>
            <person name="Oliart Ros R.M."/>
        </authorList>
    </citation>
    <scope>NUCLEOTIDE SEQUENCE</scope>
    <source>
        <strain evidence="2">HT42</strain>
    </source>
</reference>
<protein>
    <submittedName>
        <fullName evidence="2">Uncharacterized protein</fullName>
    </submittedName>
</protein>
<sequence length="64" mass="6524">MSNKYLVFLVLSLSLFIICAACGTHVNGGGEDSVTGRVEFVVSGTSDGGSAIALPNAKVSNDPH</sequence>
<accession>A0A9X3Z3A3</accession>
<dbReference type="RefSeq" id="WP_271140057.1">
    <property type="nucleotide sequence ID" value="NZ_JAPYYP010000009.1"/>
</dbReference>